<evidence type="ECO:0000313" key="3">
    <source>
        <dbReference type="Proteomes" id="UP000215896"/>
    </source>
</evidence>
<dbReference type="OrthoDB" id="9788081at2"/>
<dbReference type="CDD" id="cd03498">
    <property type="entry name" value="SQR_TypeB_2_TM"/>
    <property type="match status" value="1"/>
</dbReference>
<comment type="caution">
    <text evidence="2">The sequence shown here is derived from an EMBL/GenBank/DDBJ whole genome shotgun (WGS) entry which is preliminary data.</text>
</comment>
<dbReference type="Proteomes" id="UP000215896">
    <property type="component" value="Unassembled WGS sequence"/>
</dbReference>
<evidence type="ECO:0000313" key="2">
    <source>
        <dbReference type="EMBL" id="OYO09655.1"/>
    </source>
</evidence>
<organism evidence="2 3">
    <name type="scientific">Enemella evansiae</name>
    <dbReference type="NCBI Taxonomy" id="2016499"/>
    <lineage>
        <taxon>Bacteria</taxon>
        <taxon>Bacillati</taxon>
        <taxon>Actinomycetota</taxon>
        <taxon>Actinomycetes</taxon>
        <taxon>Propionibacteriales</taxon>
        <taxon>Propionibacteriaceae</taxon>
        <taxon>Enemella</taxon>
    </lineage>
</organism>
<reference evidence="2 3" key="1">
    <citation type="submission" date="2017-07" db="EMBL/GenBank/DDBJ databases">
        <title>Draft whole genome sequences of clinical Proprionibacteriaceae strains.</title>
        <authorList>
            <person name="Bernier A.-M."/>
            <person name="Bernard K."/>
            <person name="Domingo M.-C."/>
        </authorList>
    </citation>
    <scope>NUCLEOTIDE SEQUENCE [LARGE SCALE GENOMIC DNA]</scope>
    <source>
        <strain evidence="2 3">NML 030167</strain>
    </source>
</reference>
<keyword evidence="1" id="KW-0472">Membrane</keyword>
<feature type="transmembrane region" description="Helical" evidence="1">
    <location>
        <begin position="108"/>
        <end position="129"/>
    </location>
</feature>
<keyword evidence="1" id="KW-1133">Transmembrane helix</keyword>
<keyword evidence="1" id="KW-0812">Transmembrane</keyword>
<dbReference type="Gene3D" id="1.20.1300.10">
    <property type="entry name" value="Fumarate reductase/succinate dehydrogenase, transmembrane subunit"/>
    <property type="match status" value="1"/>
</dbReference>
<sequence>MAASGLVMIGYLVLHMYGNLKMFAGKVTGTDVYAFDEYAEHLRTIGEPMLPYAGLLWVVRIVLLAAILVHMWAAFTLWARDRKATGGAKRYANQRAIQRSYASYTMRWGGVLILLFVIYHILNFTVVVIDTAPGATSPFVRVYNSFKNPAVLISYAVAMIAVGLHVRHGFWSAFATLGANTSPKTRAFWNTVAVLLALILVVGFLSGPVAIALDWIKL</sequence>
<proteinExistence type="predicted"/>
<evidence type="ECO:0000256" key="1">
    <source>
        <dbReference type="SAM" id="Phobius"/>
    </source>
</evidence>
<accession>A0A255G1A1</accession>
<gene>
    <name evidence="2" type="ORF">CGZ94_18565</name>
</gene>
<dbReference type="NCBIfam" id="TIGR02046">
    <property type="entry name" value="sdhC_b558_fam"/>
    <property type="match status" value="1"/>
</dbReference>
<dbReference type="EMBL" id="NMVO01000017">
    <property type="protein sequence ID" value="OYO09655.1"/>
    <property type="molecule type" value="Genomic_DNA"/>
</dbReference>
<name>A0A255G1A1_9ACTN</name>
<protein>
    <submittedName>
        <fullName evidence="2">Succinate dehydrogenase</fullName>
    </submittedName>
</protein>
<feature type="transmembrane region" description="Helical" evidence="1">
    <location>
        <begin position="187"/>
        <end position="213"/>
    </location>
</feature>
<dbReference type="InterPro" id="IPR011138">
    <property type="entry name" value="Cytochrome_b-558"/>
</dbReference>
<feature type="transmembrane region" description="Helical" evidence="1">
    <location>
        <begin position="57"/>
        <end position="79"/>
    </location>
</feature>
<dbReference type="SUPFAM" id="SSF81343">
    <property type="entry name" value="Fumarate reductase respiratory complex transmembrane subunits"/>
    <property type="match status" value="1"/>
</dbReference>
<dbReference type="InterPro" id="IPR034804">
    <property type="entry name" value="SQR/QFR_C/D"/>
</dbReference>
<feature type="transmembrane region" description="Helical" evidence="1">
    <location>
        <begin position="149"/>
        <end position="166"/>
    </location>
</feature>
<keyword evidence="3" id="KW-1185">Reference proteome</keyword>
<dbReference type="AlphaFoldDB" id="A0A255G1A1"/>
<dbReference type="GO" id="GO:0016020">
    <property type="term" value="C:membrane"/>
    <property type="evidence" value="ECO:0007669"/>
    <property type="project" value="InterPro"/>
</dbReference>